<keyword evidence="2" id="KW-1185">Reference proteome</keyword>
<comment type="caution">
    <text evidence="1">The sequence shown here is derived from an EMBL/GenBank/DDBJ whole genome shotgun (WGS) entry which is preliminary data.</text>
</comment>
<evidence type="ECO:0000313" key="1">
    <source>
        <dbReference type="EMBL" id="KAI5650386.1"/>
    </source>
</evidence>
<evidence type="ECO:0000313" key="2">
    <source>
        <dbReference type="Proteomes" id="UP001060085"/>
    </source>
</evidence>
<organism evidence="1 2">
    <name type="scientific">Catharanthus roseus</name>
    <name type="common">Madagascar periwinkle</name>
    <name type="synonym">Vinca rosea</name>
    <dbReference type="NCBI Taxonomy" id="4058"/>
    <lineage>
        <taxon>Eukaryota</taxon>
        <taxon>Viridiplantae</taxon>
        <taxon>Streptophyta</taxon>
        <taxon>Embryophyta</taxon>
        <taxon>Tracheophyta</taxon>
        <taxon>Spermatophyta</taxon>
        <taxon>Magnoliopsida</taxon>
        <taxon>eudicotyledons</taxon>
        <taxon>Gunneridae</taxon>
        <taxon>Pentapetalae</taxon>
        <taxon>asterids</taxon>
        <taxon>lamiids</taxon>
        <taxon>Gentianales</taxon>
        <taxon>Apocynaceae</taxon>
        <taxon>Rauvolfioideae</taxon>
        <taxon>Vinceae</taxon>
        <taxon>Catharanthinae</taxon>
        <taxon>Catharanthus</taxon>
    </lineage>
</organism>
<reference evidence="2" key="1">
    <citation type="journal article" date="2023" name="Nat. Plants">
        <title>Single-cell RNA sequencing provides a high-resolution roadmap for understanding the multicellular compartmentation of specialized metabolism.</title>
        <authorList>
            <person name="Sun S."/>
            <person name="Shen X."/>
            <person name="Li Y."/>
            <person name="Li Y."/>
            <person name="Wang S."/>
            <person name="Li R."/>
            <person name="Zhang H."/>
            <person name="Shen G."/>
            <person name="Guo B."/>
            <person name="Wei J."/>
            <person name="Xu J."/>
            <person name="St-Pierre B."/>
            <person name="Chen S."/>
            <person name="Sun C."/>
        </authorList>
    </citation>
    <scope>NUCLEOTIDE SEQUENCE [LARGE SCALE GENOMIC DNA]</scope>
</reference>
<accession>A0ACB9ZSZ1</accession>
<sequence>MWSWVKGDYHGILNEILEVGFPGIPSQKVVLFKCDWFDSSLHQGLKIHDKYTLVELHIKRKYAGSMILSLYPNRPNKLRILEVPLIDVPFIEDIDIDKTSRIDVDVQDIETLIHESGELESVEIRRRNSIGDENDNNEDEEEVKWESNNKEEEEEAHLETSTPASASILPGTFALASASSGTSTSSTMISTPPATLTLFPQLSYLSLPPISTSSSSSSSSSAAGTSSRPASSSSARPSVTPPVQGAVDSQIFILPTADMYLL</sequence>
<gene>
    <name evidence="1" type="ORF">M9H77_36391</name>
</gene>
<protein>
    <submittedName>
        <fullName evidence="1">Uncharacterized protein</fullName>
    </submittedName>
</protein>
<name>A0ACB9ZSZ1_CATRO</name>
<dbReference type="EMBL" id="CM044708">
    <property type="protein sequence ID" value="KAI5650386.1"/>
    <property type="molecule type" value="Genomic_DNA"/>
</dbReference>
<proteinExistence type="predicted"/>
<dbReference type="Proteomes" id="UP001060085">
    <property type="component" value="Linkage Group LG08"/>
</dbReference>